<organism evidence="3 4">
    <name type="scientific">Actibacterium naphthalenivorans</name>
    <dbReference type="NCBI Taxonomy" id="1614693"/>
    <lineage>
        <taxon>Bacteria</taxon>
        <taxon>Pseudomonadati</taxon>
        <taxon>Pseudomonadota</taxon>
        <taxon>Alphaproteobacteria</taxon>
        <taxon>Rhodobacterales</taxon>
        <taxon>Roseobacteraceae</taxon>
        <taxon>Actibacterium</taxon>
    </lineage>
</organism>
<reference evidence="3" key="1">
    <citation type="submission" date="2020-08" db="EMBL/GenBank/DDBJ databases">
        <title>Genomic Encyclopedia of Type Strains, Phase IV (KMG-IV): sequencing the most valuable type-strain genomes for metagenomic binning, comparative biology and taxonomic classification.</title>
        <authorList>
            <person name="Goeker M."/>
        </authorList>
    </citation>
    <scope>NUCLEOTIDE SEQUENCE [LARGE SCALE GENOMIC DNA]</scope>
    <source>
        <strain evidence="3">DSM 105040</strain>
    </source>
</reference>
<comment type="caution">
    <text evidence="3">The sequence shown here is derived from an EMBL/GenBank/DDBJ whole genome shotgun (WGS) entry which is preliminary data.</text>
</comment>
<evidence type="ECO:0000256" key="2">
    <source>
        <dbReference type="SAM" id="Phobius"/>
    </source>
</evidence>
<dbReference type="AlphaFoldDB" id="A0A840CD50"/>
<feature type="transmembrane region" description="Helical" evidence="2">
    <location>
        <begin position="90"/>
        <end position="110"/>
    </location>
</feature>
<name>A0A840CD50_9RHOB</name>
<proteinExistence type="predicted"/>
<keyword evidence="2" id="KW-1133">Transmembrane helix</keyword>
<feature type="region of interest" description="Disordered" evidence="1">
    <location>
        <begin position="1"/>
        <end position="85"/>
    </location>
</feature>
<feature type="compositionally biased region" description="Basic and acidic residues" evidence="1">
    <location>
        <begin position="19"/>
        <end position="30"/>
    </location>
</feature>
<keyword evidence="4" id="KW-1185">Reference proteome</keyword>
<protein>
    <submittedName>
        <fullName evidence="3">Uncharacterized protein</fullName>
    </submittedName>
</protein>
<feature type="compositionally biased region" description="Polar residues" evidence="1">
    <location>
        <begin position="70"/>
        <end position="85"/>
    </location>
</feature>
<evidence type="ECO:0000256" key="1">
    <source>
        <dbReference type="SAM" id="MobiDB-lite"/>
    </source>
</evidence>
<dbReference type="EMBL" id="JACIEQ010000017">
    <property type="protein sequence ID" value="MBB4024011.1"/>
    <property type="molecule type" value="Genomic_DNA"/>
</dbReference>
<gene>
    <name evidence="3" type="ORF">GGR17_003851</name>
</gene>
<sequence length="112" mass="11394">MSGENDTEAAPRSGGAEAARLRDDIDRGATGEKIAFSDPAAAPLGTDAEAGGTPTDAAAMANARKAETAAQESSQPKKTPAQLQRTAHPWGLAIIVMVAGLGLGLVLLWVGW</sequence>
<evidence type="ECO:0000313" key="4">
    <source>
        <dbReference type="Proteomes" id="UP000585681"/>
    </source>
</evidence>
<keyword evidence="2" id="KW-0472">Membrane</keyword>
<evidence type="ECO:0000313" key="3">
    <source>
        <dbReference type="EMBL" id="MBB4024011.1"/>
    </source>
</evidence>
<dbReference type="Proteomes" id="UP000585681">
    <property type="component" value="Unassembled WGS sequence"/>
</dbReference>
<dbReference type="RefSeq" id="WP_054540732.1">
    <property type="nucleotide sequence ID" value="NZ_JACIEQ010000017.1"/>
</dbReference>
<accession>A0A840CD50</accession>
<keyword evidence="2" id="KW-0812">Transmembrane</keyword>